<protein>
    <submittedName>
        <fullName evidence="3">Transposase</fullName>
    </submittedName>
</protein>
<dbReference type="Pfam" id="PF01527">
    <property type="entry name" value="HTH_Tnp_1"/>
    <property type="match status" value="1"/>
</dbReference>
<gene>
    <name evidence="3" type="ORF">FRY98_04830</name>
    <name evidence="4" type="ORF">FRY98_06040</name>
    <name evidence="2" type="ORF">FRY98_14650</name>
</gene>
<dbReference type="EMBL" id="VSDO01000003">
    <property type="protein sequence ID" value="TYA11981.1"/>
    <property type="molecule type" value="Genomic_DNA"/>
</dbReference>
<evidence type="ECO:0000313" key="2">
    <source>
        <dbReference type="EMBL" id="TYA11981.1"/>
    </source>
</evidence>
<evidence type="ECO:0000313" key="5">
    <source>
        <dbReference type="Proteomes" id="UP000325218"/>
    </source>
</evidence>
<dbReference type="GO" id="GO:0004803">
    <property type="term" value="F:transposase activity"/>
    <property type="evidence" value="ECO:0007669"/>
    <property type="project" value="InterPro"/>
</dbReference>
<organism evidence="3 5">
    <name type="scientific">Paenibacillus faecis</name>
    <dbReference type="NCBI Taxonomy" id="862114"/>
    <lineage>
        <taxon>Bacteria</taxon>
        <taxon>Bacillati</taxon>
        <taxon>Bacillota</taxon>
        <taxon>Bacilli</taxon>
        <taxon>Bacillales</taxon>
        <taxon>Paenibacillaceae</taxon>
        <taxon>Paenibacillus</taxon>
    </lineage>
</organism>
<dbReference type="EMBL" id="VSDO01000001">
    <property type="protein sequence ID" value="TYA14992.1"/>
    <property type="molecule type" value="Genomic_DNA"/>
</dbReference>
<feature type="coiled-coil region" evidence="1">
    <location>
        <begin position="59"/>
        <end position="89"/>
    </location>
</feature>
<dbReference type="SUPFAM" id="SSF46689">
    <property type="entry name" value="Homeodomain-like"/>
    <property type="match status" value="1"/>
</dbReference>
<keyword evidence="1" id="KW-0175">Coiled coil</keyword>
<comment type="caution">
    <text evidence="3">The sequence shown here is derived from an EMBL/GenBank/DDBJ whole genome shotgun (WGS) entry which is preliminary data.</text>
</comment>
<name>A0A5D0CY76_9BACL</name>
<evidence type="ECO:0000313" key="4">
    <source>
        <dbReference type="EMBL" id="TYA15202.1"/>
    </source>
</evidence>
<proteinExistence type="predicted"/>
<dbReference type="Proteomes" id="UP000325218">
    <property type="component" value="Unassembled WGS sequence"/>
</dbReference>
<dbReference type="AlphaFoldDB" id="A0A5D0CY76"/>
<dbReference type="GO" id="GO:0006313">
    <property type="term" value="P:DNA transposition"/>
    <property type="evidence" value="ECO:0007669"/>
    <property type="project" value="InterPro"/>
</dbReference>
<dbReference type="InterPro" id="IPR002514">
    <property type="entry name" value="Transposase_8"/>
</dbReference>
<dbReference type="OrthoDB" id="2623661at2"/>
<sequence length="109" mass="12743">MIGMGKRLNEEKRLKVVKEAMAGVKVGVLARMYDVHPETVRSWIRDHRDSISPEEIPAADEHVQELQRLQEVEQRYQKAVKVLGEKELEIEILRELLKKQNPAYLKNLK</sequence>
<dbReference type="InterPro" id="IPR009057">
    <property type="entry name" value="Homeodomain-like_sf"/>
</dbReference>
<dbReference type="EMBL" id="VSDO01000001">
    <property type="protein sequence ID" value="TYA15202.1"/>
    <property type="molecule type" value="Genomic_DNA"/>
</dbReference>
<accession>A0A5D0CY76</accession>
<keyword evidence="5" id="KW-1185">Reference proteome</keyword>
<dbReference type="GO" id="GO:0003677">
    <property type="term" value="F:DNA binding"/>
    <property type="evidence" value="ECO:0007669"/>
    <property type="project" value="InterPro"/>
</dbReference>
<evidence type="ECO:0000313" key="3">
    <source>
        <dbReference type="EMBL" id="TYA14992.1"/>
    </source>
</evidence>
<evidence type="ECO:0000256" key="1">
    <source>
        <dbReference type="SAM" id="Coils"/>
    </source>
</evidence>
<reference evidence="3 5" key="1">
    <citation type="submission" date="2019-08" db="EMBL/GenBank/DDBJ databases">
        <title>Genome sequencing of Paenibacillus faecis DSM 23593(T).</title>
        <authorList>
            <person name="Kook J.-K."/>
            <person name="Park S.-N."/>
            <person name="Lim Y.K."/>
        </authorList>
    </citation>
    <scope>NUCLEOTIDE SEQUENCE [LARGE SCALE GENOMIC DNA]</scope>
    <source>
        <strain evidence="3 5">DSM 23593</strain>
    </source>
</reference>